<feature type="domain" description="Aminotransferase class V" evidence="9">
    <location>
        <begin position="4"/>
        <end position="370"/>
    </location>
</feature>
<accession>A0A1F8F552</accession>
<proteinExistence type="inferred from homology"/>
<dbReference type="InterPro" id="IPR000192">
    <property type="entry name" value="Aminotrans_V_dom"/>
</dbReference>
<evidence type="ECO:0000256" key="2">
    <source>
        <dbReference type="ARBA" id="ARBA00006490"/>
    </source>
</evidence>
<comment type="catalytic activity">
    <reaction evidence="8">
        <text>(sulfur carrier)-H + L-cysteine = (sulfur carrier)-SH + L-alanine</text>
        <dbReference type="Rhea" id="RHEA:43892"/>
        <dbReference type="Rhea" id="RHEA-COMP:14737"/>
        <dbReference type="Rhea" id="RHEA-COMP:14739"/>
        <dbReference type="ChEBI" id="CHEBI:29917"/>
        <dbReference type="ChEBI" id="CHEBI:35235"/>
        <dbReference type="ChEBI" id="CHEBI:57972"/>
        <dbReference type="ChEBI" id="CHEBI:64428"/>
        <dbReference type="EC" id="2.8.1.7"/>
    </reaction>
</comment>
<dbReference type="GO" id="GO:0031071">
    <property type="term" value="F:cysteine desulfurase activity"/>
    <property type="evidence" value="ECO:0007669"/>
    <property type="project" value="UniProtKB-EC"/>
</dbReference>
<gene>
    <name evidence="10" type="ORF">A2750_01515</name>
</gene>
<evidence type="ECO:0000313" key="10">
    <source>
        <dbReference type="EMBL" id="OGN07788.1"/>
    </source>
</evidence>
<dbReference type="InterPro" id="IPR016454">
    <property type="entry name" value="Cysteine_dSase"/>
</dbReference>
<organism evidence="10 11">
    <name type="scientific">Candidatus Yanofskybacteria bacterium RIFCSPHIGHO2_01_FULL_45_42</name>
    <dbReference type="NCBI Taxonomy" id="1802671"/>
    <lineage>
        <taxon>Bacteria</taxon>
        <taxon>Candidatus Yanofskyibacteriota</taxon>
    </lineage>
</organism>
<evidence type="ECO:0000256" key="1">
    <source>
        <dbReference type="ARBA" id="ARBA00001933"/>
    </source>
</evidence>
<dbReference type="PIRSF" id="PIRSF005572">
    <property type="entry name" value="NifS"/>
    <property type="match status" value="1"/>
</dbReference>
<keyword evidence="6" id="KW-0408">Iron</keyword>
<keyword evidence="7" id="KW-0411">Iron-sulfur</keyword>
<comment type="similarity">
    <text evidence="2">Belongs to the class-V pyridoxal-phosphate-dependent aminotransferase family. NifS/IscS subfamily.</text>
</comment>
<dbReference type="InterPro" id="IPR015422">
    <property type="entry name" value="PyrdxlP-dep_Trfase_small"/>
</dbReference>
<dbReference type="InterPro" id="IPR015424">
    <property type="entry name" value="PyrdxlP-dep_Trfase"/>
</dbReference>
<dbReference type="GO" id="GO:0046872">
    <property type="term" value="F:metal ion binding"/>
    <property type="evidence" value="ECO:0007669"/>
    <property type="project" value="UniProtKB-KW"/>
</dbReference>
<dbReference type="Gene3D" id="3.90.1150.10">
    <property type="entry name" value="Aspartate Aminotransferase, domain 1"/>
    <property type="match status" value="1"/>
</dbReference>
<name>A0A1F8F552_9BACT</name>
<dbReference type="GO" id="GO:0051536">
    <property type="term" value="F:iron-sulfur cluster binding"/>
    <property type="evidence" value="ECO:0007669"/>
    <property type="project" value="UniProtKB-KW"/>
</dbReference>
<comment type="caution">
    <text evidence="10">The sequence shown here is derived from an EMBL/GenBank/DDBJ whole genome shotgun (WGS) entry which is preliminary data.</text>
</comment>
<dbReference type="SUPFAM" id="SSF53383">
    <property type="entry name" value="PLP-dependent transferases"/>
    <property type="match status" value="1"/>
</dbReference>
<evidence type="ECO:0000256" key="8">
    <source>
        <dbReference type="ARBA" id="ARBA00050776"/>
    </source>
</evidence>
<keyword evidence="5" id="KW-0663">Pyridoxal phosphate</keyword>
<reference evidence="10 11" key="1">
    <citation type="journal article" date="2016" name="Nat. Commun.">
        <title>Thousands of microbial genomes shed light on interconnected biogeochemical processes in an aquifer system.</title>
        <authorList>
            <person name="Anantharaman K."/>
            <person name="Brown C.T."/>
            <person name="Hug L.A."/>
            <person name="Sharon I."/>
            <person name="Castelle C.J."/>
            <person name="Probst A.J."/>
            <person name="Thomas B.C."/>
            <person name="Singh A."/>
            <person name="Wilkins M.J."/>
            <person name="Karaoz U."/>
            <person name="Brodie E.L."/>
            <person name="Williams K.H."/>
            <person name="Hubbard S.S."/>
            <person name="Banfield J.F."/>
        </authorList>
    </citation>
    <scope>NUCLEOTIDE SEQUENCE [LARGE SCALE GENOMIC DNA]</scope>
</reference>
<evidence type="ECO:0000256" key="5">
    <source>
        <dbReference type="ARBA" id="ARBA00022898"/>
    </source>
</evidence>
<keyword evidence="4" id="KW-0479">Metal-binding</keyword>
<keyword evidence="3" id="KW-0808">Transferase</keyword>
<dbReference type="EMBL" id="MGJL01000019">
    <property type="protein sequence ID" value="OGN07788.1"/>
    <property type="molecule type" value="Genomic_DNA"/>
</dbReference>
<comment type="cofactor">
    <cofactor evidence="1">
        <name>pyridoxal 5'-phosphate</name>
        <dbReference type="ChEBI" id="CHEBI:597326"/>
    </cofactor>
</comment>
<evidence type="ECO:0000256" key="4">
    <source>
        <dbReference type="ARBA" id="ARBA00022723"/>
    </source>
</evidence>
<evidence type="ECO:0000313" key="11">
    <source>
        <dbReference type="Proteomes" id="UP000178023"/>
    </source>
</evidence>
<dbReference type="PANTHER" id="PTHR11601">
    <property type="entry name" value="CYSTEINE DESULFURYLASE FAMILY MEMBER"/>
    <property type="match status" value="1"/>
</dbReference>
<evidence type="ECO:0000256" key="7">
    <source>
        <dbReference type="ARBA" id="ARBA00023014"/>
    </source>
</evidence>
<evidence type="ECO:0000259" key="9">
    <source>
        <dbReference type="Pfam" id="PF00266"/>
    </source>
</evidence>
<dbReference type="InterPro" id="IPR015421">
    <property type="entry name" value="PyrdxlP-dep_Trfase_major"/>
</dbReference>
<protein>
    <recommendedName>
        <fullName evidence="9">Aminotransferase class V domain-containing protein</fullName>
    </recommendedName>
</protein>
<dbReference type="Pfam" id="PF00266">
    <property type="entry name" value="Aminotran_5"/>
    <property type="match status" value="1"/>
</dbReference>
<evidence type="ECO:0000256" key="3">
    <source>
        <dbReference type="ARBA" id="ARBA00022679"/>
    </source>
</evidence>
<dbReference type="AlphaFoldDB" id="A0A1F8F552"/>
<evidence type="ECO:0000256" key="6">
    <source>
        <dbReference type="ARBA" id="ARBA00023004"/>
    </source>
</evidence>
<dbReference type="Proteomes" id="UP000178023">
    <property type="component" value="Unassembled WGS sequence"/>
</dbReference>
<dbReference type="Gene3D" id="3.40.640.10">
    <property type="entry name" value="Type I PLP-dependent aspartate aminotransferase-like (Major domain)"/>
    <property type="match status" value="1"/>
</dbReference>
<sequence>MGEIYLDNAAATPVDRRVANEMARALKQYGNPSSFNIRGRSAREEVDSARFKIACFLGARAEEIIFTSSGSEANSLAILGLGLKKGEMITTAIEHKSVLKPAERIRAVVVGVDSAGFVKLDELRKAMSEKIKLISVMYANNEIGTIQPIIKIGKLIKEFKKKLEIENCRLKIDGTKPVLFHVDACQAAGFLDMNVNHLGVDLLTFNGSKIYGPRGVGVLYARRGVTLRPLVLGGEQEFGLRAGTENLPAIVGLAEAIKRIDLKETAKISGLCDYFISQLQKRFPEAKINGPIGEHRLSNNVSVSFPDADVERLLLELDKYGIRAGSGSACTSRAVEPSHVLVTIGNEKKYLHALRFSLGRQTTKNEVEYVLGVLEKILLSVPVA</sequence>
<dbReference type="Gene3D" id="1.10.260.50">
    <property type="match status" value="1"/>
</dbReference>
<dbReference type="PANTHER" id="PTHR11601:SF34">
    <property type="entry name" value="CYSTEINE DESULFURASE"/>
    <property type="match status" value="1"/>
</dbReference>